<dbReference type="InterPro" id="IPR023214">
    <property type="entry name" value="HAD_sf"/>
</dbReference>
<comment type="similarity">
    <text evidence="1">Belongs to the 5'(3')-deoxyribonucleotidase family.</text>
</comment>
<dbReference type="PANTHER" id="PTHR11373:SF4">
    <property type="entry name" value="DEOXYNUCLEOSIDE TRIPHOSPHATE TRIPHOSPHOHYDROLASE SAMHD1"/>
    <property type="match status" value="1"/>
</dbReference>
<dbReference type="EnsemblPlants" id="Zm00001eb219640_T001">
    <property type="protein sequence ID" value="Zm00001eb219640_P001"/>
    <property type="gene ID" value="Zm00001eb219640"/>
</dbReference>
<dbReference type="InParanoid" id="A0A804U6J3"/>
<keyword evidence="7" id="KW-1185">Reference proteome</keyword>
<dbReference type="Gene3D" id="3.40.50.1000">
    <property type="entry name" value="HAD superfamily/HAD-like"/>
    <property type="match status" value="1"/>
</dbReference>
<protein>
    <submittedName>
        <fullName evidence="6">Uncharacterized protein</fullName>
    </submittedName>
</protein>
<dbReference type="Proteomes" id="UP000007305">
    <property type="component" value="Chromosome 5"/>
</dbReference>
<dbReference type="Gramene" id="Zm00001eb219640_T001">
    <property type="protein sequence ID" value="Zm00001eb219640_P001"/>
    <property type="gene ID" value="Zm00001eb219640"/>
</dbReference>
<feature type="compositionally biased region" description="Low complexity" evidence="5">
    <location>
        <begin position="29"/>
        <end position="44"/>
    </location>
</feature>
<evidence type="ECO:0000256" key="5">
    <source>
        <dbReference type="SAM" id="MobiDB-lite"/>
    </source>
</evidence>
<evidence type="ECO:0000256" key="3">
    <source>
        <dbReference type="ARBA" id="ARBA00022801"/>
    </source>
</evidence>
<feature type="region of interest" description="Disordered" evidence="5">
    <location>
        <begin position="1"/>
        <end position="62"/>
    </location>
</feature>
<reference evidence="7" key="1">
    <citation type="journal article" date="2009" name="Science">
        <title>The B73 maize genome: complexity, diversity, and dynamics.</title>
        <authorList>
            <person name="Schnable P.S."/>
            <person name="Ware D."/>
            <person name="Fulton R.S."/>
            <person name="Stein J.C."/>
            <person name="Wei F."/>
            <person name="Pasternak S."/>
            <person name="Liang C."/>
            <person name="Zhang J."/>
            <person name="Fulton L."/>
            <person name="Graves T.A."/>
            <person name="Minx P."/>
            <person name="Reily A.D."/>
            <person name="Courtney L."/>
            <person name="Kruchowski S.S."/>
            <person name="Tomlinson C."/>
            <person name="Strong C."/>
            <person name="Delehaunty K."/>
            <person name="Fronick C."/>
            <person name="Courtney B."/>
            <person name="Rock S.M."/>
            <person name="Belter E."/>
            <person name="Du F."/>
            <person name="Kim K."/>
            <person name="Abbott R.M."/>
            <person name="Cotton M."/>
            <person name="Levy A."/>
            <person name="Marchetto P."/>
            <person name="Ochoa K."/>
            <person name="Jackson S.M."/>
            <person name="Gillam B."/>
            <person name="Chen W."/>
            <person name="Yan L."/>
            <person name="Higginbotham J."/>
            <person name="Cardenas M."/>
            <person name="Waligorski J."/>
            <person name="Applebaum E."/>
            <person name="Phelps L."/>
            <person name="Falcone J."/>
            <person name="Kanchi K."/>
            <person name="Thane T."/>
            <person name="Scimone A."/>
            <person name="Thane N."/>
            <person name="Henke J."/>
            <person name="Wang T."/>
            <person name="Ruppert J."/>
            <person name="Shah N."/>
            <person name="Rotter K."/>
            <person name="Hodges J."/>
            <person name="Ingenthron E."/>
            <person name="Cordes M."/>
            <person name="Kohlberg S."/>
            <person name="Sgro J."/>
            <person name="Delgado B."/>
            <person name="Mead K."/>
            <person name="Chinwalla A."/>
            <person name="Leonard S."/>
            <person name="Crouse K."/>
            <person name="Collura K."/>
            <person name="Kudrna D."/>
            <person name="Currie J."/>
            <person name="He R."/>
            <person name="Angelova A."/>
            <person name="Rajasekar S."/>
            <person name="Mueller T."/>
            <person name="Lomeli R."/>
            <person name="Scara G."/>
            <person name="Ko A."/>
            <person name="Delaney K."/>
            <person name="Wissotski M."/>
            <person name="Lopez G."/>
            <person name="Campos D."/>
            <person name="Braidotti M."/>
            <person name="Ashley E."/>
            <person name="Golser W."/>
            <person name="Kim H."/>
            <person name="Lee S."/>
            <person name="Lin J."/>
            <person name="Dujmic Z."/>
            <person name="Kim W."/>
            <person name="Talag J."/>
            <person name="Zuccolo A."/>
            <person name="Fan C."/>
            <person name="Sebastian A."/>
            <person name="Kramer M."/>
            <person name="Spiegel L."/>
            <person name="Nascimento L."/>
            <person name="Zutavern T."/>
            <person name="Miller B."/>
            <person name="Ambroise C."/>
            <person name="Muller S."/>
            <person name="Spooner W."/>
            <person name="Narechania A."/>
            <person name="Ren L."/>
            <person name="Wei S."/>
            <person name="Kumari S."/>
            <person name="Faga B."/>
            <person name="Levy M.J."/>
            <person name="McMahan L."/>
            <person name="Van Buren P."/>
            <person name="Vaughn M.W."/>
            <person name="Ying K."/>
            <person name="Yeh C.-T."/>
            <person name="Emrich S.J."/>
            <person name="Jia Y."/>
            <person name="Kalyanaraman A."/>
            <person name="Hsia A.-P."/>
            <person name="Barbazuk W.B."/>
            <person name="Baucom R.S."/>
            <person name="Brutnell T.P."/>
            <person name="Carpita N.C."/>
            <person name="Chaparro C."/>
            <person name="Chia J.-M."/>
            <person name="Deragon J.-M."/>
            <person name="Estill J.C."/>
            <person name="Fu Y."/>
            <person name="Jeddeloh J.A."/>
            <person name="Han Y."/>
            <person name="Lee H."/>
            <person name="Li P."/>
            <person name="Lisch D.R."/>
            <person name="Liu S."/>
            <person name="Liu Z."/>
            <person name="Nagel D.H."/>
            <person name="McCann M.C."/>
            <person name="SanMiguel P."/>
            <person name="Myers A.M."/>
            <person name="Nettleton D."/>
            <person name="Nguyen J."/>
            <person name="Penning B.W."/>
            <person name="Ponnala L."/>
            <person name="Schneider K.L."/>
            <person name="Schwartz D.C."/>
            <person name="Sharma A."/>
            <person name="Soderlund C."/>
            <person name="Springer N.M."/>
            <person name="Sun Q."/>
            <person name="Wang H."/>
            <person name="Waterman M."/>
            <person name="Westerman R."/>
            <person name="Wolfgruber T.K."/>
            <person name="Yang L."/>
            <person name="Yu Y."/>
            <person name="Zhang L."/>
            <person name="Zhou S."/>
            <person name="Zhu Q."/>
            <person name="Bennetzen J.L."/>
            <person name="Dawe R.K."/>
            <person name="Jiang J."/>
            <person name="Jiang N."/>
            <person name="Presting G.G."/>
            <person name="Wessler S.R."/>
            <person name="Aluru S."/>
            <person name="Martienssen R.A."/>
            <person name="Clifton S.W."/>
            <person name="McCombie W.R."/>
            <person name="Wing R.A."/>
            <person name="Wilson R.K."/>
        </authorList>
    </citation>
    <scope>NUCLEOTIDE SEQUENCE [LARGE SCALE GENOMIC DNA]</scope>
    <source>
        <strain evidence="7">cv. B73</strain>
    </source>
</reference>
<keyword evidence="4" id="KW-0460">Magnesium</keyword>
<feature type="region of interest" description="Disordered" evidence="5">
    <location>
        <begin position="74"/>
        <end position="107"/>
    </location>
</feature>
<evidence type="ECO:0000313" key="7">
    <source>
        <dbReference type="Proteomes" id="UP000007305"/>
    </source>
</evidence>
<evidence type="ECO:0000313" key="6">
    <source>
        <dbReference type="EnsemblPlants" id="Zm00001eb219640_P001"/>
    </source>
</evidence>
<dbReference type="InterPro" id="IPR050135">
    <property type="entry name" value="dGTPase-like"/>
</dbReference>
<feature type="compositionally biased region" description="Polar residues" evidence="5">
    <location>
        <begin position="92"/>
        <end position="107"/>
    </location>
</feature>
<dbReference type="GO" id="GO:0046872">
    <property type="term" value="F:metal ion binding"/>
    <property type="evidence" value="ECO:0007669"/>
    <property type="project" value="UniProtKB-KW"/>
</dbReference>
<keyword evidence="3" id="KW-0378">Hydrolase</keyword>
<dbReference type="Pfam" id="PF05761">
    <property type="entry name" value="5_nucleotid"/>
    <property type="match status" value="1"/>
</dbReference>
<evidence type="ECO:0000256" key="1">
    <source>
        <dbReference type="ARBA" id="ARBA00009589"/>
    </source>
</evidence>
<keyword evidence="2" id="KW-0479">Metal-binding</keyword>
<reference evidence="6" key="3">
    <citation type="submission" date="2021-05" db="UniProtKB">
        <authorList>
            <consortium name="EnsemblPlants"/>
        </authorList>
    </citation>
    <scope>IDENTIFICATION</scope>
    <source>
        <strain evidence="6">cv. B73</strain>
    </source>
</reference>
<dbReference type="PANTHER" id="PTHR11373">
    <property type="entry name" value="DEOXYNUCLEOSIDE TRIPHOSPHATE TRIPHOSPHOHYDROLASE"/>
    <property type="match status" value="1"/>
</dbReference>
<name>A0A804U6J3_MAIZE</name>
<reference evidence="6" key="2">
    <citation type="submission" date="2019-07" db="EMBL/GenBank/DDBJ databases">
        <authorList>
            <person name="Seetharam A."/>
            <person name="Woodhouse M."/>
            <person name="Cannon E."/>
        </authorList>
    </citation>
    <scope>NUCLEOTIDE SEQUENCE [LARGE SCALE GENOMIC DNA]</scope>
    <source>
        <strain evidence="6">cv. B73</strain>
    </source>
</reference>
<dbReference type="GO" id="GO:0005634">
    <property type="term" value="C:nucleus"/>
    <property type="evidence" value="ECO:0000318"/>
    <property type="project" value="GO_Central"/>
</dbReference>
<accession>A0A804U6J3</accession>
<organism evidence="6 7">
    <name type="scientific">Zea mays</name>
    <name type="common">Maize</name>
    <dbReference type="NCBI Taxonomy" id="4577"/>
    <lineage>
        <taxon>Eukaryota</taxon>
        <taxon>Viridiplantae</taxon>
        <taxon>Streptophyta</taxon>
        <taxon>Embryophyta</taxon>
        <taxon>Tracheophyta</taxon>
        <taxon>Spermatophyta</taxon>
        <taxon>Magnoliopsida</taxon>
        <taxon>Liliopsida</taxon>
        <taxon>Poales</taxon>
        <taxon>Poaceae</taxon>
        <taxon>PACMAD clade</taxon>
        <taxon>Panicoideae</taxon>
        <taxon>Andropogonodae</taxon>
        <taxon>Andropogoneae</taxon>
        <taxon>Tripsacinae</taxon>
        <taxon>Zea</taxon>
    </lineage>
</organism>
<dbReference type="GO" id="GO:0006203">
    <property type="term" value="P:dGTP catabolic process"/>
    <property type="evidence" value="ECO:0000318"/>
    <property type="project" value="GO_Central"/>
</dbReference>
<dbReference type="AlphaFoldDB" id="A0A804U6J3"/>
<sequence>MSHSRPRASLSHQQAAPVPHHRSSDHRPSTTSSSSPAHRSSLLRCRAFKQEADDGDSTEADTWKRRKGPLYKLKRRSRASQDLAPPLRRCTGESTSTSAPSRICASQGSPIHSHARITVVSRVAFHPRALFFFMEPWQEAATGDMAGIWCLAAHISPNSRWSGLETTFLAAESICNVEVQPGHRCWKKLLLITNSYFHYTNKMMNHAFNRFLPNDVGWRNLFEMVIVSARKPEFFQLSHPLYEAVELMLVDALIEANDYLGISLHAHDPEDFWKLDDTIIKTIETAPNNELKKAKEIIQRIRRRELYKKSSEVLPKEEDVAVSNVKIDLTRGKDNPLESIKFFKVITCFW</sequence>
<evidence type="ECO:0000256" key="2">
    <source>
        <dbReference type="ARBA" id="ARBA00022723"/>
    </source>
</evidence>
<dbReference type="SUPFAM" id="SSF56784">
    <property type="entry name" value="HAD-like"/>
    <property type="match status" value="1"/>
</dbReference>
<dbReference type="InterPro" id="IPR036412">
    <property type="entry name" value="HAD-like_sf"/>
</dbReference>
<proteinExistence type="inferred from homology"/>
<evidence type="ECO:0000256" key="4">
    <source>
        <dbReference type="ARBA" id="ARBA00022842"/>
    </source>
</evidence>
<dbReference type="InterPro" id="IPR008380">
    <property type="entry name" value="HAD-SF_hydro_IG_5-nucl"/>
</dbReference>
<dbReference type="SUPFAM" id="SSF109604">
    <property type="entry name" value="HD-domain/PDEase-like"/>
    <property type="match status" value="1"/>
</dbReference>
<dbReference type="GO" id="GO:0008832">
    <property type="term" value="F:dGTPase activity"/>
    <property type="evidence" value="ECO:0000318"/>
    <property type="project" value="GO_Central"/>
</dbReference>